<dbReference type="GO" id="GO:0050136">
    <property type="term" value="F:NADH dehydrogenase (quinone) (non-electrogenic) activity"/>
    <property type="evidence" value="ECO:0007669"/>
    <property type="project" value="UniProtKB-UniRule"/>
</dbReference>
<feature type="transmembrane region" description="Helical" evidence="7">
    <location>
        <begin position="128"/>
        <end position="145"/>
    </location>
</feature>
<dbReference type="Proteomes" id="UP000298654">
    <property type="component" value="Chromosome"/>
</dbReference>
<keyword evidence="7" id="KW-1003">Cell membrane</keyword>
<evidence type="ECO:0000256" key="4">
    <source>
        <dbReference type="ARBA" id="ARBA00023136"/>
    </source>
</evidence>
<comment type="function">
    <text evidence="5">NDH-1 shuttles electrons from NADH, via FMN and iron-sulfur (Fe-S) centers, to quinones in the respiratory chain. Couples the redox reaction to proton translocation (for every two electrons transferred, four hydrogen ions are translocated across the cytoplasmic membrane), and thus conserves the redox energy in a proton gradient.</text>
</comment>
<evidence type="ECO:0000259" key="9">
    <source>
        <dbReference type="Pfam" id="PF00361"/>
    </source>
</evidence>
<comment type="similarity">
    <text evidence="7">Belongs to the complex I subunit 2 family.</text>
</comment>
<keyword evidence="2 7" id="KW-0812">Transmembrane</keyword>
<feature type="transmembrane region" description="Helical" evidence="7">
    <location>
        <begin position="452"/>
        <end position="474"/>
    </location>
</feature>
<comment type="subcellular location">
    <subcellularLocation>
        <location evidence="7">Cell membrane</location>
        <topology evidence="7">Multi-pass membrane protein</topology>
    </subcellularLocation>
    <subcellularLocation>
        <location evidence="1">Endomembrane system</location>
        <topology evidence="1">Multi-pass membrane protein</topology>
    </subcellularLocation>
    <subcellularLocation>
        <location evidence="8">Membrane</location>
        <topology evidence="8">Multi-pass membrane protein</topology>
    </subcellularLocation>
</comment>
<protein>
    <recommendedName>
        <fullName evidence="7">NADH-quinone oxidoreductase subunit N</fullName>
        <ecNumber evidence="7">7.1.1.-</ecNumber>
    </recommendedName>
    <alternativeName>
        <fullName evidence="7">NADH dehydrogenase I subunit N</fullName>
    </alternativeName>
    <alternativeName>
        <fullName evidence="7">NDH-1 subunit N</fullName>
    </alternativeName>
</protein>
<feature type="transmembrane region" description="Helical" evidence="7">
    <location>
        <begin position="157"/>
        <end position="180"/>
    </location>
</feature>
<dbReference type="EMBL" id="CP034900">
    <property type="protein sequence ID" value="QCI15857.1"/>
    <property type="molecule type" value="Genomic_DNA"/>
</dbReference>
<dbReference type="InterPro" id="IPR010096">
    <property type="entry name" value="NADH-Q_OxRdtase_suN/2"/>
</dbReference>
<dbReference type="EC" id="7.1.1.-" evidence="7"/>
<reference evidence="10 11" key="1">
    <citation type="submission" date="2018-12" db="EMBL/GenBank/DDBJ databases">
        <authorList>
            <person name="Chong R.A."/>
        </authorList>
    </citation>
    <scope>NUCLEOTIDE SEQUENCE [LARGE SCALE GENOMIC DNA]</scope>
    <source>
        <strain evidence="10 11">Aar</strain>
    </source>
</reference>
<dbReference type="AlphaFoldDB" id="A0A4D6XKC2"/>
<evidence type="ECO:0000256" key="5">
    <source>
        <dbReference type="ARBA" id="ARBA00025189"/>
    </source>
</evidence>
<comment type="subunit">
    <text evidence="6">Composed of 13 different subunits. Subunits NuoA, H, J, K, L, M, N constitute the membrane sector of the complex.</text>
</comment>
<evidence type="ECO:0000256" key="6">
    <source>
        <dbReference type="ARBA" id="ARBA00025811"/>
    </source>
</evidence>
<comment type="catalytic activity">
    <reaction evidence="7">
        <text>a quinone + NADH + 5 H(+)(in) = a quinol + NAD(+) + 4 H(+)(out)</text>
        <dbReference type="Rhea" id="RHEA:57888"/>
        <dbReference type="ChEBI" id="CHEBI:15378"/>
        <dbReference type="ChEBI" id="CHEBI:24646"/>
        <dbReference type="ChEBI" id="CHEBI:57540"/>
        <dbReference type="ChEBI" id="CHEBI:57945"/>
        <dbReference type="ChEBI" id="CHEBI:132124"/>
    </reaction>
</comment>
<feature type="transmembrane region" description="Helical" evidence="7">
    <location>
        <begin position="201"/>
        <end position="227"/>
    </location>
</feature>
<dbReference type="NCBIfam" id="TIGR01770">
    <property type="entry name" value="NDH_I_N"/>
    <property type="match status" value="1"/>
</dbReference>
<name>A0A4D6XKC2_9GAMM</name>
<evidence type="ECO:0000256" key="3">
    <source>
        <dbReference type="ARBA" id="ARBA00022989"/>
    </source>
</evidence>
<feature type="transmembrane region" description="Helical" evidence="7">
    <location>
        <begin position="329"/>
        <end position="349"/>
    </location>
</feature>
<dbReference type="GO" id="GO:0048038">
    <property type="term" value="F:quinone binding"/>
    <property type="evidence" value="ECO:0007669"/>
    <property type="project" value="UniProtKB-KW"/>
</dbReference>
<feature type="transmembrane region" description="Helical" evidence="7">
    <location>
        <begin position="12"/>
        <end position="30"/>
    </location>
</feature>
<dbReference type="InterPro" id="IPR001750">
    <property type="entry name" value="ND/Mrp_TM"/>
</dbReference>
<keyword evidence="7" id="KW-0874">Quinone</keyword>
<feature type="transmembrane region" description="Helical" evidence="7">
    <location>
        <begin position="36"/>
        <end position="59"/>
    </location>
</feature>
<dbReference type="Pfam" id="PF00361">
    <property type="entry name" value="Proton_antipo_M"/>
    <property type="match status" value="1"/>
</dbReference>
<dbReference type="OrthoDB" id="9768329at2"/>
<evidence type="ECO:0000256" key="2">
    <source>
        <dbReference type="ARBA" id="ARBA00022692"/>
    </source>
</evidence>
<keyword evidence="3 7" id="KW-1133">Transmembrane helix</keyword>
<dbReference type="HAMAP" id="MF_00445">
    <property type="entry name" value="NDH1_NuoN_1"/>
    <property type="match status" value="1"/>
</dbReference>
<comment type="function">
    <text evidence="7">NDH-1 shuttles electrons from NADH, via FMN and iron-sulfur (Fe-S) centers, to quinones in the respiratory chain. The immediate electron acceptor for the enzyme in this species is believed to be ubiquinone. Couples the redox reaction to proton translocation (for every two electrons transferred, four hydrogen ions are translocated across the cytoplasmic membrane), and thus conserves the redox energy in a proton gradient.</text>
</comment>
<dbReference type="RefSeq" id="WP_158364177.1">
    <property type="nucleotide sequence ID" value="NZ_CP034900.1"/>
</dbReference>
<feature type="transmembrane region" description="Helical" evidence="7">
    <location>
        <begin position="369"/>
        <end position="388"/>
    </location>
</feature>
<keyword evidence="4 7" id="KW-0472">Membrane</keyword>
<dbReference type="GO" id="GO:0005886">
    <property type="term" value="C:plasma membrane"/>
    <property type="evidence" value="ECO:0007669"/>
    <property type="project" value="UniProtKB-SubCell"/>
</dbReference>
<feature type="transmembrane region" description="Helical" evidence="7">
    <location>
        <begin position="239"/>
        <end position="258"/>
    </location>
</feature>
<evidence type="ECO:0000313" key="10">
    <source>
        <dbReference type="EMBL" id="QCI15857.1"/>
    </source>
</evidence>
<reference evidence="10 11" key="2">
    <citation type="submission" date="2019-05" db="EMBL/GenBank/DDBJ databases">
        <title>Genome evolution of the obligate endosymbiont Buchnera aphidicola.</title>
        <authorList>
            <person name="Moran N.A."/>
        </authorList>
    </citation>
    <scope>NUCLEOTIDE SEQUENCE [LARGE SCALE GENOMIC DNA]</scope>
    <source>
        <strain evidence="10 11">Aar</strain>
    </source>
</reference>
<proteinExistence type="inferred from homology"/>
<dbReference type="PANTHER" id="PTHR22773">
    <property type="entry name" value="NADH DEHYDROGENASE"/>
    <property type="match status" value="1"/>
</dbReference>
<keyword evidence="7" id="KW-0813">Transport</keyword>
<comment type="subunit">
    <text evidence="7">NDH-1 is composed of 13 different subunits. Subunits NuoA, H, J, K, L, M, N constitute the membrane sector of the complex.</text>
</comment>
<keyword evidence="7" id="KW-1278">Translocase</keyword>
<feature type="transmembrane region" description="Helical" evidence="7">
    <location>
        <begin position="105"/>
        <end position="121"/>
    </location>
</feature>
<dbReference type="GO" id="GO:0012505">
    <property type="term" value="C:endomembrane system"/>
    <property type="evidence" value="ECO:0007669"/>
    <property type="project" value="UniProtKB-SubCell"/>
</dbReference>
<dbReference type="GO" id="GO:0042773">
    <property type="term" value="P:ATP synthesis coupled electron transport"/>
    <property type="evidence" value="ECO:0007669"/>
    <property type="project" value="InterPro"/>
</dbReference>
<dbReference type="GO" id="GO:0008137">
    <property type="term" value="F:NADH dehydrogenase (ubiquinone) activity"/>
    <property type="evidence" value="ECO:0007669"/>
    <property type="project" value="InterPro"/>
</dbReference>
<evidence type="ECO:0000256" key="8">
    <source>
        <dbReference type="RuleBase" id="RU000320"/>
    </source>
</evidence>
<evidence type="ECO:0000256" key="7">
    <source>
        <dbReference type="HAMAP-Rule" id="MF_00445"/>
    </source>
</evidence>
<organism evidence="10 11">
    <name type="scientific">Buchnera aphidicola</name>
    <name type="common">Artemisaphis artemisicola</name>
    <dbReference type="NCBI Taxonomy" id="1241836"/>
    <lineage>
        <taxon>Bacteria</taxon>
        <taxon>Pseudomonadati</taxon>
        <taxon>Pseudomonadota</taxon>
        <taxon>Gammaproteobacteria</taxon>
        <taxon>Enterobacterales</taxon>
        <taxon>Erwiniaceae</taxon>
        <taxon>Buchnera</taxon>
    </lineage>
</organism>
<feature type="transmembrane region" description="Helical" evidence="7">
    <location>
        <begin position="71"/>
        <end position="93"/>
    </location>
</feature>
<feature type="transmembrane region" description="Helical" evidence="7">
    <location>
        <begin position="409"/>
        <end position="432"/>
    </location>
</feature>
<feature type="transmembrane region" description="Helical" evidence="7">
    <location>
        <begin position="270"/>
        <end position="292"/>
    </location>
</feature>
<gene>
    <name evidence="7" type="primary">nuoN</name>
    <name evidence="10" type="ORF">D9V59_00815</name>
</gene>
<evidence type="ECO:0000256" key="1">
    <source>
        <dbReference type="ARBA" id="ARBA00004127"/>
    </source>
</evidence>
<feature type="transmembrane region" description="Helical" evidence="7">
    <location>
        <begin position="298"/>
        <end position="317"/>
    </location>
</feature>
<keyword evidence="7" id="KW-0830">Ubiquinone</keyword>
<accession>A0A4D6XKC2</accession>
<feature type="domain" description="NADH:quinone oxidoreductase/Mrp antiporter transmembrane" evidence="9">
    <location>
        <begin position="122"/>
        <end position="422"/>
    </location>
</feature>
<evidence type="ECO:0000313" key="11">
    <source>
        <dbReference type="Proteomes" id="UP000298654"/>
    </source>
</evidence>
<keyword evidence="7" id="KW-0520">NAD</keyword>
<sequence>MTINFQQLTVLLPLLIVIFTAVTVILSISYNRNHFFIAILSIVGLICSFFSLYLLFDVIPIDVTTLFHIDSYSILYIGMIIISSISTCIFAYPWLVKYQFNKEEFYLLILISTLGAISLIISNHMASYFINIELISLPIVGLIAYSDYEKYSLEASFKYIILSAISSSFLLLGIAWIYAISGNLEIISIHQIFKIASEKEILVVLFGIFMILFSLCFKLSLVPFHLWTPDVYQGTPIPVLSFLSTSGKIAIFSILLHLLSHISDLDNKILFFAISIITISSILIGNTMALFQNNIKRLFGYSSISQFGYLLIVVLVSNKNYQFSLETTTIYLFNYLLSNIVCFGIINLIENTNRQHYNNSITSYKGLFWSQPILSSILTLALLSLSGIPMTLGFIGKFYILSIIIKERLWMIGISFAIGTILGLYCYLRILLNLYLSPVKYPERTLNISSNLIYTPTKIVIFILGILLFILGLYPDPLMKLVQLFQLNSY</sequence>